<dbReference type="Pfam" id="PF03256">
    <property type="entry name" value="ANAPC10"/>
    <property type="match status" value="1"/>
</dbReference>
<feature type="domain" description="DOC" evidence="6">
    <location>
        <begin position="58"/>
        <end position="243"/>
    </location>
</feature>
<dbReference type="EMBL" id="HE650830">
    <property type="protein sequence ID" value="CCF60350.1"/>
    <property type="molecule type" value="Genomic_DNA"/>
</dbReference>
<dbReference type="RefSeq" id="XP_003959485.1">
    <property type="nucleotide sequence ID" value="XM_003959436.1"/>
</dbReference>
<protein>
    <recommendedName>
        <fullName evidence="6">DOC domain-containing protein</fullName>
    </recommendedName>
</protein>
<keyword evidence="2" id="KW-0132">Cell division</keyword>
<dbReference type="GO" id="GO:0030234">
    <property type="term" value="F:enzyme regulator activity"/>
    <property type="evidence" value="ECO:0007669"/>
    <property type="project" value="EnsemblFungi"/>
</dbReference>
<dbReference type="GeneID" id="13883999"/>
<dbReference type="FunCoup" id="H2B150">
    <property type="interactions" value="783"/>
</dbReference>
<dbReference type="CDD" id="cd08366">
    <property type="entry name" value="APC10"/>
    <property type="match status" value="1"/>
</dbReference>
<evidence type="ECO:0000313" key="7">
    <source>
        <dbReference type="EMBL" id="CCF60350.1"/>
    </source>
</evidence>
<dbReference type="Gene3D" id="2.60.120.260">
    <property type="entry name" value="Galactose-binding domain-like"/>
    <property type="match status" value="1"/>
</dbReference>
<keyword evidence="8" id="KW-1185">Reference proteome</keyword>
<dbReference type="PANTHER" id="PTHR12936:SF0">
    <property type="entry name" value="ANAPHASE-PROMOTING COMPLEX SUBUNIT 10"/>
    <property type="match status" value="1"/>
</dbReference>
<dbReference type="SUPFAM" id="SSF49785">
    <property type="entry name" value="Galactose-binding domain-like"/>
    <property type="match status" value="1"/>
</dbReference>
<dbReference type="GO" id="GO:0005680">
    <property type="term" value="C:anaphase-promoting complex"/>
    <property type="evidence" value="ECO:0007669"/>
    <property type="project" value="EnsemblFungi"/>
</dbReference>
<dbReference type="InParanoid" id="H2B150"/>
<comment type="similarity">
    <text evidence="1">Belongs to the APC10 family.</text>
</comment>
<evidence type="ECO:0000256" key="3">
    <source>
        <dbReference type="ARBA" id="ARBA00022776"/>
    </source>
</evidence>
<dbReference type="PANTHER" id="PTHR12936">
    <property type="entry name" value="ANAPHASE-PROMOTING COMPLEX 10"/>
    <property type="match status" value="1"/>
</dbReference>
<dbReference type="HOGENOM" id="CLU_039415_2_0_1"/>
<dbReference type="SMART" id="SM01337">
    <property type="entry name" value="APC10"/>
    <property type="match status" value="1"/>
</dbReference>
<dbReference type="AlphaFoldDB" id="H2B150"/>
<evidence type="ECO:0000259" key="6">
    <source>
        <dbReference type="PROSITE" id="PS51284"/>
    </source>
</evidence>
<keyword evidence="3" id="KW-0498">Mitosis</keyword>
<evidence type="ECO:0000256" key="5">
    <source>
        <dbReference type="ARBA" id="ARBA00023306"/>
    </source>
</evidence>
<evidence type="ECO:0000313" key="8">
    <source>
        <dbReference type="Proteomes" id="UP000005220"/>
    </source>
</evidence>
<keyword evidence="5" id="KW-0131">Cell cycle</keyword>
<dbReference type="InterPro" id="IPR004939">
    <property type="entry name" value="APC_su10/DOC_dom"/>
</dbReference>
<name>H2B150_KAZAF</name>
<dbReference type="STRING" id="1071382.H2B150"/>
<evidence type="ECO:0000256" key="1">
    <source>
        <dbReference type="ARBA" id="ARBA00006762"/>
    </source>
</evidence>
<organism evidence="7 8">
    <name type="scientific">Kazachstania africana (strain ATCC 22294 / BCRC 22015 / CBS 2517 / CECT 1963 / NBRC 1671 / NRRL Y-8276)</name>
    <name type="common">Yeast</name>
    <name type="synonym">Kluyveromyces africanus</name>
    <dbReference type="NCBI Taxonomy" id="1071382"/>
    <lineage>
        <taxon>Eukaryota</taxon>
        <taxon>Fungi</taxon>
        <taxon>Dikarya</taxon>
        <taxon>Ascomycota</taxon>
        <taxon>Saccharomycotina</taxon>
        <taxon>Saccharomycetes</taxon>
        <taxon>Saccharomycetales</taxon>
        <taxon>Saccharomycetaceae</taxon>
        <taxon>Kazachstania</taxon>
    </lineage>
</organism>
<dbReference type="GO" id="GO:0006325">
    <property type="term" value="P:chromatin organization"/>
    <property type="evidence" value="ECO:0007669"/>
    <property type="project" value="EnsemblFungi"/>
</dbReference>
<keyword evidence="4" id="KW-0833">Ubl conjugation pathway</keyword>
<dbReference type="GO" id="GO:0061630">
    <property type="term" value="F:ubiquitin protein ligase activity"/>
    <property type="evidence" value="ECO:0007669"/>
    <property type="project" value="EnsemblFungi"/>
</dbReference>
<evidence type="ECO:0000256" key="2">
    <source>
        <dbReference type="ARBA" id="ARBA00022618"/>
    </source>
</evidence>
<dbReference type="PROSITE" id="PS51284">
    <property type="entry name" value="DOC"/>
    <property type="match status" value="1"/>
</dbReference>
<gene>
    <name evidence="7" type="primary">KAFR0J02860</name>
    <name evidence="7" type="ORF">KAFR_0J02860</name>
</gene>
<evidence type="ECO:0000256" key="4">
    <source>
        <dbReference type="ARBA" id="ARBA00022786"/>
    </source>
</evidence>
<dbReference type="KEGG" id="kaf:KAFR_0J02860"/>
<accession>H2B150</accession>
<dbReference type="eggNOG" id="KOG3437">
    <property type="taxonomic scope" value="Eukaryota"/>
</dbReference>
<dbReference type="InterPro" id="IPR016901">
    <property type="entry name" value="APC10/Doc1"/>
</dbReference>
<dbReference type="OrthoDB" id="24948at2759"/>
<sequence length="246" mass="27972">MESVRIQSLLDKLAPSNALEPVSSKKIDRVVIDDSVPSATLNKMYINRYNNNGAGYSDEALKQHTTYYEGLSILERNSYLNISNLPLWKASSSKAGNPIENVLNNDCDTFWQSDGGQPHKVDIYFSKRVEIVLLAMYLSIRADESYTPKIIHVYVGHSPSDAVYYKTLEIRCINGWLGLTFEDNRDDGLLKCQFIRFVFPHNHENGKDTHLRAMRIYTPTGKKTMEDTMLGHSAVTDHMFPGFSIR</sequence>
<dbReference type="Proteomes" id="UP000005220">
    <property type="component" value="Chromosome 10"/>
</dbReference>
<dbReference type="GO" id="GO:0051301">
    <property type="term" value="P:cell division"/>
    <property type="evidence" value="ECO:0007669"/>
    <property type="project" value="UniProtKB-KW"/>
</dbReference>
<proteinExistence type="inferred from homology"/>
<dbReference type="InterPro" id="IPR008979">
    <property type="entry name" value="Galactose-bd-like_sf"/>
</dbReference>
<reference evidence="7 8" key="1">
    <citation type="journal article" date="2011" name="Proc. Natl. Acad. Sci. U.S.A.">
        <title>Evolutionary erosion of yeast sex chromosomes by mating-type switching accidents.</title>
        <authorList>
            <person name="Gordon J.L."/>
            <person name="Armisen D."/>
            <person name="Proux-Wera E."/>
            <person name="Oheigeartaigh S.S."/>
            <person name="Byrne K.P."/>
            <person name="Wolfe K.H."/>
        </authorList>
    </citation>
    <scope>NUCLEOTIDE SEQUENCE [LARGE SCALE GENOMIC DNA]</scope>
    <source>
        <strain evidence="8">ATCC 22294 / BCRC 22015 / CBS 2517 / CECT 1963 / NBRC 1671 / NRRL Y-8276</strain>
    </source>
</reference>
<dbReference type="GO" id="GO:0070979">
    <property type="term" value="P:protein K11-linked ubiquitination"/>
    <property type="evidence" value="ECO:0007669"/>
    <property type="project" value="TreeGrafter"/>
</dbReference>
<dbReference type="GO" id="GO:0031145">
    <property type="term" value="P:anaphase-promoting complex-dependent catabolic process"/>
    <property type="evidence" value="ECO:0007669"/>
    <property type="project" value="EnsemblFungi"/>
</dbReference>